<gene>
    <name evidence="2" type="ORF">Goari_010376</name>
</gene>
<dbReference type="Pfam" id="PF24924">
    <property type="entry name" value="DUF7745"/>
    <property type="match status" value="1"/>
</dbReference>
<keyword evidence="3" id="KW-1185">Reference proteome</keyword>
<organism evidence="2 3">
    <name type="scientific">Gossypium aridum</name>
    <name type="common">American cotton</name>
    <name type="synonym">Erioxylum aridum</name>
    <dbReference type="NCBI Taxonomy" id="34290"/>
    <lineage>
        <taxon>Eukaryota</taxon>
        <taxon>Viridiplantae</taxon>
        <taxon>Streptophyta</taxon>
        <taxon>Embryophyta</taxon>
        <taxon>Tracheophyta</taxon>
        <taxon>Spermatophyta</taxon>
        <taxon>Magnoliopsida</taxon>
        <taxon>eudicotyledons</taxon>
        <taxon>Gunneridae</taxon>
        <taxon>Pentapetalae</taxon>
        <taxon>rosids</taxon>
        <taxon>malvids</taxon>
        <taxon>Malvales</taxon>
        <taxon>Malvaceae</taxon>
        <taxon>Malvoideae</taxon>
        <taxon>Gossypium</taxon>
    </lineage>
</organism>
<dbReference type="Proteomes" id="UP000593577">
    <property type="component" value="Unassembled WGS sequence"/>
</dbReference>
<protein>
    <recommendedName>
        <fullName evidence="1">DUF7745 domain-containing protein</fullName>
    </recommendedName>
</protein>
<feature type="domain" description="DUF7745" evidence="1">
    <location>
        <begin position="7"/>
        <end position="87"/>
    </location>
</feature>
<dbReference type="InterPro" id="IPR056647">
    <property type="entry name" value="DUF7745"/>
</dbReference>
<dbReference type="PANTHER" id="PTHR48200">
    <property type="entry name" value="PROTEIN, PUTATIVE-RELATED"/>
    <property type="match status" value="1"/>
</dbReference>
<name>A0A7J8XZV8_GOSAI</name>
<evidence type="ECO:0000259" key="1">
    <source>
        <dbReference type="Pfam" id="PF24924"/>
    </source>
</evidence>
<accession>A0A7J8XZV8</accession>
<evidence type="ECO:0000313" key="3">
    <source>
        <dbReference type="Proteomes" id="UP000593577"/>
    </source>
</evidence>
<dbReference type="PANTHER" id="PTHR48200:SF1">
    <property type="entry name" value="AMINOTRANSFERASE-LIKE PLANT MOBILE DOMAIN-CONTAINING PROTEIN"/>
    <property type="match status" value="1"/>
</dbReference>
<comment type="caution">
    <text evidence="2">The sequence shown here is derived from an EMBL/GenBank/DDBJ whole genome shotgun (WGS) entry which is preliminary data.</text>
</comment>
<dbReference type="AlphaFoldDB" id="A0A7J8XZV8"/>
<evidence type="ECO:0000313" key="2">
    <source>
        <dbReference type="EMBL" id="MBA0692846.1"/>
    </source>
</evidence>
<sequence length="134" mass="15671">MEKGFLDKVKDNATLFYREYGDFPYLLNVKVDKYLFRALAKYWNPAYSCFTFGKVDLVLTVEEYTTLLRCPRNQVNKAYSRAANVQTFLKRLMNITGMSEQWDLILVHSDVRKRVDVFPLSIYGLVIFPKALGH</sequence>
<dbReference type="EMBL" id="JABFAA010000009">
    <property type="protein sequence ID" value="MBA0692846.1"/>
    <property type="molecule type" value="Genomic_DNA"/>
</dbReference>
<reference evidence="2 3" key="1">
    <citation type="journal article" date="2019" name="Genome Biol. Evol.">
        <title>Insights into the evolution of the New World diploid cottons (Gossypium, subgenus Houzingenia) based on genome sequencing.</title>
        <authorList>
            <person name="Grover C.E."/>
            <person name="Arick M.A. 2nd"/>
            <person name="Thrash A."/>
            <person name="Conover J.L."/>
            <person name="Sanders W.S."/>
            <person name="Peterson D.G."/>
            <person name="Frelichowski J.E."/>
            <person name="Scheffler J.A."/>
            <person name="Scheffler B.E."/>
            <person name="Wendel J.F."/>
        </authorList>
    </citation>
    <scope>NUCLEOTIDE SEQUENCE [LARGE SCALE GENOMIC DNA]</scope>
    <source>
        <strain evidence="2">185</strain>
        <tissue evidence="2">Leaf</tissue>
    </source>
</reference>
<feature type="non-terminal residue" evidence="2">
    <location>
        <position position="1"/>
    </location>
</feature>
<proteinExistence type="predicted"/>